<sequence length="363" mass="38506">MNGWRLLFRLVVTGVGVAVLTGTVLHRYRPPTGNAVPIADGSAQQEAGASNHSSEARLVGWITTSLGAGARLHGLEERFQALAASQPDLLAGAYVAVLGDGQHARLNSDRATAAASAIKTPLLLLTLLARSQGELRWDETLQLQPHLVGGGSGWMGSEPPGSRFPLYMAAREMITVSDNTATNLLMERLGGMEAVNRRFLALRLRGTRVNNWLPDLGGTNTTTPRDLALTLAMAENSALLSQQDRDRFRAIHGSSRPNSLLPLGFLQGLAGLGVAANVDQALIDRGVRILNKTGDIGTAYADAGTIELPDGRRAVAAFLVEGTETTPYNSPRMRRLIQNMAAATATVLMEAPPSEALAPSTPL</sequence>
<keyword evidence="1" id="KW-0812">Transmembrane</keyword>
<dbReference type="PANTHER" id="PTHR35333">
    <property type="entry name" value="BETA-LACTAMASE"/>
    <property type="match status" value="1"/>
</dbReference>
<dbReference type="InterPro" id="IPR000871">
    <property type="entry name" value="Beta-lactam_class-A"/>
</dbReference>
<feature type="domain" description="Beta-lactamase class A catalytic" evidence="2">
    <location>
        <begin position="92"/>
        <end position="318"/>
    </location>
</feature>
<evidence type="ECO:0000256" key="1">
    <source>
        <dbReference type="SAM" id="Phobius"/>
    </source>
</evidence>
<dbReference type="EMBL" id="JXQG01000002">
    <property type="protein sequence ID" value="KKZ13329.1"/>
    <property type="molecule type" value="Genomic_DNA"/>
</dbReference>
<dbReference type="Gene3D" id="3.40.710.10">
    <property type="entry name" value="DD-peptidase/beta-lactamase superfamily"/>
    <property type="match status" value="1"/>
</dbReference>
<dbReference type="Proteomes" id="UP000035067">
    <property type="component" value="Unassembled WGS sequence"/>
</dbReference>
<dbReference type="PATRIC" id="fig|1604020.3.peg.443"/>
<keyword evidence="1" id="KW-1133">Transmembrane helix</keyword>
<evidence type="ECO:0000259" key="2">
    <source>
        <dbReference type="Pfam" id="PF13354"/>
    </source>
</evidence>
<keyword evidence="1" id="KW-0472">Membrane</keyword>
<dbReference type="AlphaFoldDB" id="A0A0G2HMX8"/>
<dbReference type="SUPFAM" id="SSF56601">
    <property type="entry name" value="beta-lactamase/transpeptidase-like"/>
    <property type="match status" value="1"/>
</dbReference>
<dbReference type="PANTHER" id="PTHR35333:SF4">
    <property type="entry name" value="SLR0121 PROTEIN"/>
    <property type="match status" value="1"/>
</dbReference>
<organism evidence="3 4">
    <name type="scientific">Candidatus Synechococcus spongiarum SP3</name>
    <dbReference type="NCBI Taxonomy" id="1604020"/>
    <lineage>
        <taxon>Bacteria</taxon>
        <taxon>Bacillati</taxon>
        <taxon>Cyanobacteriota</taxon>
        <taxon>Cyanophyceae</taxon>
        <taxon>Synechococcales</taxon>
        <taxon>Synechococcaceae</taxon>
        <taxon>Synechococcus</taxon>
    </lineage>
</organism>
<feature type="transmembrane region" description="Helical" evidence="1">
    <location>
        <begin position="6"/>
        <end position="25"/>
    </location>
</feature>
<evidence type="ECO:0000313" key="4">
    <source>
        <dbReference type="Proteomes" id="UP000035067"/>
    </source>
</evidence>
<proteinExistence type="predicted"/>
<name>A0A0G2HMX8_9SYNE</name>
<dbReference type="InterPro" id="IPR012338">
    <property type="entry name" value="Beta-lactam/transpept-like"/>
</dbReference>
<evidence type="ECO:0000313" key="3">
    <source>
        <dbReference type="EMBL" id="KKZ13329.1"/>
    </source>
</evidence>
<comment type="caution">
    <text evidence="3">The sequence shown here is derived from an EMBL/GenBank/DDBJ whole genome shotgun (WGS) entry which is preliminary data.</text>
</comment>
<dbReference type="Pfam" id="PF13354">
    <property type="entry name" value="Beta-lactamase2"/>
    <property type="match status" value="1"/>
</dbReference>
<accession>A0A0G2HMX8</accession>
<reference evidence="3 4" key="1">
    <citation type="submission" date="2015-01" db="EMBL/GenBank/DDBJ databases">
        <title>Lifestyle Evolution in Cyanobacterial Symbionts of Sponges.</title>
        <authorList>
            <person name="Burgsdorf I."/>
            <person name="Slaby B.M."/>
            <person name="Handley K.M."/>
            <person name="Haber M."/>
            <person name="Blom J."/>
            <person name="Marshall C.W."/>
            <person name="Gilbert J.A."/>
            <person name="Hentschel U."/>
            <person name="Steindler L."/>
        </authorList>
    </citation>
    <scope>NUCLEOTIDE SEQUENCE [LARGE SCALE GENOMIC DNA]</scope>
    <source>
        <strain evidence="3">SP3</strain>
    </source>
</reference>
<gene>
    <name evidence="3" type="ORF">TE42_00630</name>
</gene>
<dbReference type="GO" id="GO:0008800">
    <property type="term" value="F:beta-lactamase activity"/>
    <property type="evidence" value="ECO:0007669"/>
    <property type="project" value="InterPro"/>
</dbReference>
<dbReference type="InterPro" id="IPR045155">
    <property type="entry name" value="Beta-lactam_cat"/>
</dbReference>
<dbReference type="GO" id="GO:0046677">
    <property type="term" value="P:response to antibiotic"/>
    <property type="evidence" value="ECO:0007669"/>
    <property type="project" value="InterPro"/>
</dbReference>
<dbReference type="GO" id="GO:0030655">
    <property type="term" value="P:beta-lactam antibiotic catabolic process"/>
    <property type="evidence" value="ECO:0007669"/>
    <property type="project" value="InterPro"/>
</dbReference>
<protein>
    <recommendedName>
        <fullName evidence="2">Beta-lactamase class A catalytic domain-containing protein</fullName>
    </recommendedName>
</protein>